<keyword evidence="3 6" id="KW-1133">Transmembrane helix</keyword>
<comment type="subcellular location">
    <subcellularLocation>
        <location evidence="1">Membrane</location>
        <topology evidence="1">Multi-pass membrane protein</topology>
    </subcellularLocation>
</comment>
<dbReference type="Proteomes" id="UP000085678">
    <property type="component" value="Unplaced"/>
</dbReference>
<evidence type="ECO:0000256" key="4">
    <source>
        <dbReference type="ARBA" id="ARBA00023136"/>
    </source>
</evidence>
<dbReference type="PANTHER" id="PTHR11132">
    <property type="entry name" value="SOLUTE CARRIER FAMILY 35"/>
    <property type="match status" value="1"/>
</dbReference>
<keyword evidence="4 6" id="KW-0472">Membrane</keyword>
<dbReference type="InterPro" id="IPR050186">
    <property type="entry name" value="TPT_transporter"/>
</dbReference>
<evidence type="ECO:0000313" key="9">
    <source>
        <dbReference type="RefSeq" id="XP_013408746.1"/>
    </source>
</evidence>
<dbReference type="OrthoDB" id="18894at2759"/>
<feature type="transmembrane region" description="Helical" evidence="6">
    <location>
        <begin position="125"/>
        <end position="144"/>
    </location>
</feature>
<name>A0A1S3JF23_LINAN</name>
<keyword evidence="8" id="KW-1185">Reference proteome</keyword>
<feature type="transmembrane region" description="Helical" evidence="6">
    <location>
        <begin position="88"/>
        <end position="105"/>
    </location>
</feature>
<feature type="transmembrane region" description="Helical" evidence="6">
    <location>
        <begin position="24"/>
        <end position="43"/>
    </location>
</feature>
<keyword evidence="2 6" id="KW-0812">Transmembrane</keyword>
<evidence type="ECO:0000256" key="1">
    <source>
        <dbReference type="ARBA" id="ARBA00004141"/>
    </source>
</evidence>
<sequence length="256" mass="28752">MVKSTAIIFILTFSILMKLEKCRFSLVFVVLFISVGLVLFTFHSTQFNWTGFLLVLTAAFTSGFRWTLSQVVTQKSEIGLSNPLDMMYHIQPWMIIGLLPLSSYVEGVPLASSHHLFRFHEISEILTSAGIVIGGAFLAFMLEFSEFLLLSRTSGLTLSISGIFKEICTIVLAHITFGDKMNPINFLGLVICLFGIALHVILKAVHRKEDEKELHNNSESMEMLLVNGEANSTDEEEAELFDRNAVRPPRVHKHSE</sequence>
<protein>
    <submittedName>
        <fullName evidence="9">Solute carrier family 35 member C2</fullName>
    </submittedName>
</protein>
<dbReference type="KEGG" id="lak:106172531"/>
<feature type="domain" description="Sugar phosphate transporter" evidence="7">
    <location>
        <begin position="2"/>
        <end position="198"/>
    </location>
</feature>
<feature type="transmembrane region" description="Helical" evidence="6">
    <location>
        <begin position="156"/>
        <end position="177"/>
    </location>
</feature>
<organism evidence="8 9">
    <name type="scientific">Lingula anatina</name>
    <name type="common">Brachiopod</name>
    <name type="synonym">Lingula unguis</name>
    <dbReference type="NCBI Taxonomy" id="7574"/>
    <lineage>
        <taxon>Eukaryota</taxon>
        <taxon>Metazoa</taxon>
        <taxon>Spiralia</taxon>
        <taxon>Lophotrochozoa</taxon>
        <taxon>Brachiopoda</taxon>
        <taxon>Linguliformea</taxon>
        <taxon>Lingulata</taxon>
        <taxon>Lingulida</taxon>
        <taxon>Linguloidea</taxon>
        <taxon>Lingulidae</taxon>
        <taxon>Lingula</taxon>
    </lineage>
</organism>
<feature type="region of interest" description="Disordered" evidence="5">
    <location>
        <begin position="228"/>
        <end position="256"/>
    </location>
</feature>
<dbReference type="STRING" id="7574.A0A1S3JF23"/>
<proteinExistence type="predicted"/>
<reference evidence="9" key="1">
    <citation type="submission" date="2025-08" db="UniProtKB">
        <authorList>
            <consortium name="RefSeq"/>
        </authorList>
    </citation>
    <scope>IDENTIFICATION</scope>
    <source>
        <tissue evidence="9">Gonads</tissue>
    </source>
</reference>
<dbReference type="InParanoid" id="A0A1S3JF23"/>
<feature type="transmembrane region" description="Helical" evidence="6">
    <location>
        <begin position="49"/>
        <end position="68"/>
    </location>
</feature>
<evidence type="ECO:0000256" key="6">
    <source>
        <dbReference type="SAM" id="Phobius"/>
    </source>
</evidence>
<evidence type="ECO:0000313" key="8">
    <source>
        <dbReference type="Proteomes" id="UP000085678"/>
    </source>
</evidence>
<accession>A0A1S3JF23</accession>
<gene>
    <name evidence="9" type="primary">LOC106172531</name>
</gene>
<dbReference type="GO" id="GO:0016020">
    <property type="term" value="C:membrane"/>
    <property type="evidence" value="ECO:0007669"/>
    <property type="project" value="UniProtKB-SubCell"/>
</dbReference>
<dbReference type="GeneID" id="106172531"/>
<dbReference type="Pfam" id="PF03151">
    <property type="entry name" value="TPT"/>
    <property type="match status" value="1"/>
</dbReference>
<dbReference type="RefSeq" id="XP_013408746.1">
    <property type="nucleotide sequence ID" value="XM_013553292.1"/>
</dbReference>
<dbReference type="FunCoup" id="A0A1S3JF23">
    <property type="interactions" value="2534"/>
</dbReference>
<dbReference type="AlphaFoldDB" id="A0A1S3JF23"/>
<dbReference type="InterPro" id="IPR004853">
    <property type="entry name" value="Sugar_P_trans_dom"/>
</dbReference>
<evidence type="ECO:0000256" key="2">
    <source>
        <dbReference type="ARBA" id="ARBA00022692"/>
    </source>
</evidence>
<feature type="transmembrane region" description="Helical" evidence="6">
    <location>
        <begin position="183"/>
        <end position="202"/>
    </location>
</feature>
<evidence type="ECO:0000256" key="5">
    <source>
        <dbReference type="SAM" id="MobiDB-lite"/>
    </source>
</evidence>
<evidence type="ECO:0000256" key="3">
    <source>
        <dbReference type="ARBA" id="ARBA00022989"/>
    </source>
</evidence>
<evidence type="ECO:0000259" key="7">
    <source>
        <dbReference type="Pfam" id="PF03151"/>
    </source>
</evidence>